<dbReference type="Gene3D" id="1.10.20.10">
    <property type="entry name" value="Histone, subunit A"/>
    <property type="match status" value="1"/>
</dbReference>
<name>T1GRU2_MEGSC</name>
<keyword evidence="5" id="KW-0539">Nucleus</keyword>
<protein>
    <recommendedName>
        <fullName evidence="8">Transcription initiation factor TFIID subunit 9</fullName>
    </recommendedName>
</protein>
<evidence type="ECO:0000256" key="4">
    <source>
        <dbReference type="ARBA" id="ARBA00023163"/>
    </source>
</evidence>
<evidence type="ECO:0000256" key="2">
    <source>
        <dbReference type="ARBA" id="ARBA00007646"/>
    </source>
</evidence>
<dbReference type="InterPro" id="IPR009072">
    <property type="entry name" value="Histone-fold"/>
</dbReference>
<dbReference type="EMBL" id="CAQQ02030109">
    <property type="status" value="NOT_ANNOTATED_CDS"/>
    <property type="molecule type" value="Genomic_DNA"/>
</dbReference>
<evidence type="ECO:0000313" key="7">
    <source>
        <dbReference type="Proteomes" id="UP000015102"/>
    </source>
</evidence>
<keyword evidence="3" id="KW-0805">Transcription regulation</keyword>
<dbReference type="InterPro" id="IPR051431">
    <property type="entry name" value="TFIID_subunit_9"/>
</dbReference>
<dbReference type="GO" id="GO:0005669">
    <property type="term" value="C:transcription factor TFIID complex"/>
    <property type="evidence" value="ECO:0007669"/>
    <property type="project" value="TreeGrafter"/>
</dbReference>
<keyword evidence="4" id="KW-0804">Transcription</keyword>
<dbReference type="FunFam" id="1.10.20.10:FF:000018">
    <property type="entry name" value="Transcription initiation factor TFIID subunit 9"/>
    <property type="match status" value="1"/>
</dbReference>
<dbReference type="STRING" id="36166.T1GRU2"/>
<sequence>MDKTPNSAEKDKSKKDQVKHVPKDAQVIISIMKELGVTDYEPRVINQLLEFTYRYVTCILDDAKVFANHSRKKSIELDDVKLALELILDKAFTTPPSRHVLAKLAEVRNSMPLPPVKPHCGLRLPPDRYCLSACNYKLRNTVQGKKLTKSALEGRVNAKGSPAMTMKKQNMGASKSMVVSVPKPVFKFTTAPKPTTLDDSVKMEVDHSTEHISSLKREREDDEFQMV</sequence>
<dbReference type="GO" id="GO:0051123">
    <property type="term" value="P:RNA polymerase II preinitiation complex assembly"/>
    <property type="evidence" value="ECO:0007669"/>
    <property type="project" value="TreeGrafter"/>
</dbReference>
<evidence type="ECO:0008006" key="8">
    <source>
        <dbReference type="Google" id="ProtNLM"/>
    </source>
</evidence>
<evidence type="ECO:0000256" key="1">
    <source>
        <dbReference type="ARBA" id="ARBA00004123"/>
    </source>
</evidence>
<evidence type="ECO:0000313" key="6">
    <source>
        <dbReference type="EnsemblMetazoa" id="MESCA006385-PA"/>
    </source>
</evidence>
<dbReference type="PANTHER" id="PTHR48068">
    <property type="entry name" value="TAF9 RNA POLYMERASE II, TATA BOX-BINDING PROTEIN (TBP)-ASSOCIATED FACTOR"/>
    <property type="match status" value="1"/>
</dbReference>
<evidence type="ECO:0000256" key="3">
    <source>
        <dbReference type="ARBA" id="ARBA00023015"/>
    </source>
</evidence>
<dbReference type="InterPro" id="IPR003162">
    <property type="entry name" value="TFIID-31"/>
</dbReference>
<dbReference type="GO" id="GO:0016251">
    <property type="term" value="F:RNA polymerase II general transcription initiation factor activity"/>
    <property type="evidence" value="ECO:0007669"/>
    <property type="project" value="TreeGrafter"/>
</dbReference>
<organism evidence="6 7">
    <name type="scientific">Megaselia scalaris</name>
    <name type="common">Humpbacked fly</name>
    <name type="synonym">Phora scalaris</name>
    <dbReference type="NCBI Taxonomy" id="36166"/>
    <lineage>
        <taxon>Eukaryota</taxon>
        <taxon>Metazoa</taxon>
        <taxon>Ecdysozoa</taxon>
        <taxon>Arthropoda</taxon>
        <taxon>Hexapoda</taxon>
        <taxon>Insecta</taxon>
        <taxon>Pterygota</taxon>
        <taxon>Neoptera</taxon>
        <taxon>Endopterygota</taxon>
        <taxon>Diptera</taxon>
        <taxon>Brachycera</taxon>
        <taxon>Muscomorpha</taxon>
        <taxon>Platypezoidea</taxon>
        <taxon>Phoridae</taxon>
        <taxon>Megaseliini</taxon>
        <taxon>Megaselia</taxon>
    </lineage>
</organism>
<reference evidence="7" key="1">
    <citation type="submission" date="2013-02" db="EMBL/GenBank/DDBJ databases">
        <authorList>
            <person name="Hughes D."/>
        </authorList>
    </citation>
    <scope>NUCLEOTIDE SEQUENCE</scope>
    <source>
        <strain>Durham</strain>
        <strain evidence="7">NC isolate 2 -- Noor lab</strain>
    </source>
</reference>
<dbReference type="HOGENOM" id="CLU_068315_2_0_1"/>
<reference evidence="6" key="2">
    <citation type="submission" date="2015-06" db="UniProtKB">
        <authorList>
            <consortium name="EnsemblMetazoa"/>
        </authorList>
    </citation>
    <scope>IDENTIFICATION</scope>
</reference>
<comment type="subcellular location">
    <subcellularLocation>
        <location evidence="1">Nucleus</location>
    </subcellularLocation>
</comment>
<dbReference type="Proteomes" id="UP000015102">
    <property type="component" value="Unassembled WGS sequence"/>
</dbReference>
<dbReference type="EnsemblMetazoa" id="MESCA006385-RA">
    <property type="protein sequence ID" value="MESCA006385-PA"/>
    <property type="gene ID" value="MESCA006385"/>
</dbReference>
<dbReference type="CDD" id="cd07979">
    <property type="entry name" value="HFD_TAF9"/>
    <property type="match status" value="1"/>
</dbReference>
<dbReference type="GO" id="GO:0046982">
    <property type="term" value="F:protein heterodimerization activity"/>
    <property type="evidence" value="ECO:0007669"/>
    <property type="project" value="InterPro"/>
</dbReference>
<dbReference type="Pfam" id="PF02291">
    <property type="entry name" value="TFIID-31kDa"/>
    <property type="match status" value="1"/>
</dbReference>
<proteinExistence type="inferred from homology"/>
<dbReference type="SUPFAM" id="SSF47113">
    <property type="entry name" value="Histone-fold"/>
    <property type="match status" value="1"/>
</dbReference>
<dbReference type="PANTHER" id="PTHR48068:SF4">
    <property type="entry name" value="TATA-BOX BINDING PROTEIN ASSOCIATED FACTOR 9"/>
    <property type="match status" value="1"/>
</dbReference>
<evidence type="ECO:0000256" key="5">
    <source>
        <dbReference type="ARBA" id="ARBA00023242"/>
    </source>
</evidence>
<keyword evidence="7" id="KW-1185">Reference proteome</keyword>
<dbReference type="GO" id="GO:0000124">
    <property type="term" value="C:SAGA complex"/>
    <property type="evidence" value="ECO:0007669"/>
    <property type="project" value="TreeGrafter"/>
</dbReference>
<dbReference type="AlphaFoldDB" id="T1GRU2"/>
<comment type="similarity">
    <text evidence="2">Belongs to the TAF9 family.</text>
</comment>
<accession>T1GRU2</accession>
<dbReference type="GO" id="GO:0003713">
    <property type="term" value="F:transcription coactivator activity"/>
    <property type="evidence" value="ECO:0007669"/>
    <property type="project" value="TreeGrafter"/>
</dbReference>
<dbReference type="OMA" id="ACNYKLR"/>